<dbReference type="OrthoDB" id="744564at2759"/>
<evidence type="ECO:0000313" key="2">
    <source>
        <dbReference type="Proteomes" id="UP000479710"/>
    </source>
</evidence>
<reference evidence="1 2" key="1">
    <citation type="submission" date="2019-11" db="EMBL/GenBank/DDBJ databases">
        <title>Whole genome sequence of Oryza granulata.</title>
        <authorList>
            <person name="Li W."/>
        </authorList>
    </citation>
    <scope>NUCLEOTIDE SEQUENCE [LARGE SCALE GENOMIC DNA]</scope>
    <source>
        <strain evidence="2">cv. Menghai</strain>
        <tissue evidence="1">Leaf</tissue>
    </source>
</reference>
<name>A0A6G1E9A5_9ORYZ</name>
<keyword evidence="2" id="KW-1185">Reference proteome</keyword>
<dbReference type="PANTHER" id="PTHR47885:SF1">
    <property type="entry name" value="AP-5 COMPLEX SUBUNIT ZETA-1"/>
    <property type="match status" value="1"/>
</dbReference>
<organism evidence="1 2">
    <name type="scientific">Oryza meyeriana var. granulata</name>
    <dbReference type="NCBI Taxonomy" id="110450"/>
    <lineage>
        <taxon>Eukaryota</taxon>
        <taxon>Viridiplantae</taxon>
        <taxon>Streptophyta</taxon>
        <taxon>Embryophyta</taxon>
        <taxon>Tracheophyta</taxon>
        <taxon>Spermatophyta</taxon>
        <taxon>Magnoliopsida</taxon>
        <taxon>Liliopsida</taxon>
        <taxon>Poales</taxon>
        <taxon>Poaceae</taxon>
        <taxon>BOP clade</taxon>
        <taxon>Oryzoideae</taxon>
        <taxon>Oryzeae</taxon>
        <taxon>Oryzinae</taxon>
        <taxon>Oryza</taxon>
        <taxon>Oryza meyeriana</taxon>
    </lineage>
</organism>
<evidence type="ECO:0000313" key="1">
    <source>
        <dbReference type="EMBL" id="KAF0921360.1"/>
    </source>
</evidence>
<dbReference type="PANTHER" id="PTHR47885">
    <property type="entry name" value="AP-5 COMPLEX SUBUNIT ZETA-1"/>
    <property type="match status" value="1"/>
</dbReference>
<dbReference type="AlphaFoldDB" id="A0A6G1E9A5"/>
<gene>
    <name evidence="1" type="ORF">E2562_006933</name>
</gene>
<protein>
    <submittedName>
        <fullName evidence="1">Uncharacterized protein</fullName>
    </submittedName>
</protein>
<dbReference type="Proteomes" id="UP000479710">
    <property type="component" value="Unassembled WGS sequence"/>
</dbReference>
<comment type="caution">
    <text evidence="1">The sequence shown here is derived from an EMBL/GenBank/DDBJ whole genome shotgun (WGS) entry which is preliminary data.</text>
</comment>
<dbReference type="EMBL" id="SPHZ02000004">
    <property type="protein sequence ID" value="KAF0921360.1"/>
    <property type="molecule type" value="Genomic_DNA"/>
</dbReference>
<sequence length="114" mass="12824">MADEEQVKRNEEFFEMKSFPFFLQIQPRTRRRRWRIGTGRAQVGGREAADLRDVCEVIKVGKMLLALVDEAYTGSAIEDASGNAGSDDSGPLDLADLMFLDLLKDENYGIAYCI</sequence>
<accession>A0A6G1E9A5</accession>
<proteinExistence type="predicted"/>